<reference evidence="1" key="1">
    <citation type="submission" date="2018-10" db="EMBL/GenBank/DDBJ databases">
        <title>Hidden diversity of soil giant viruses.</title>
        <authorList>
            <person name="Schulz F."/>
            <person name="Alteio L."/>
            <person name="Goudeau D."/>
            <person name="Ryan E.M."/>
            <person name="Malmstrom R.R."/>
            <person name="Blanchard J."/>
            <person name="Woyke T."/>
        </authorList>
    </citation>
    <scope>NUCLEOTIDE SEQUENCE</scope>
    <source>
        <strain evidence="1">BAV1</strain>
    </source>
</reference>
<gene>
    <name evidence="1" type="ORF">Barrevirus34_6</name>
</gene>
<proteinExistence type="predicted"/>
<dbReference type="EMBL" id="MK072031">
    <property type="protein sequence ID" value="AYV77321.1"/>
    <property type="molecule type" value="Genomic_DNA"/>
</dbReference>
<protein>
    <submittedName>
        <fullName evidence="1">Uncharacterized protein</fullName>
    </submittedName>
</protein>
<accession>A0A3G4ZTJ3</accession>
<evidence type="ECO:0000313" key="1">
    <source>
        <dbReference type="EMBL" id="AYV77321.1"/>
    </source>
</evidence>
<organism evidence="1">
    <name type="scientific">Barrevirus sp</name>
    <dbReference type="NCBI Taxonomy" id="2487763"/>
    <lineage>
        <taxon>Viruses</taxon>
        <taxon>Varidnaviria</taxon>
        <taxon>Bamfordvirae</taxon>
        <taxon>Nucleocytoviricota</taxon>
        <taxon>Megaviricetes</taxon>
        <taxon>Imitervirales</taxon>
        <taxon>Mimiviridae</taxon>
        <taxon>Klosneuvirinae</taxon>
    </lineage>
</organism>
<feature type="non-terminal residue" evidence="1">
    <location>
        <position position="37"/>
    </location>
</feature>
<name>A0A3G4ZTJ3_9VIRU</name>
<sequence>MNSFEDLVVSVSQLKGLEEGFVAWDLKHDLRVKVKSP</sequence>